<dbReference type="Proteomes" id="UP000185911">
    <property type="component" value="Unassembled WGS sequence"/>
</dbReference>
<name>A0A1Q8YJM3_9BURK</name>
<sequence>MQQIKKKTGQSDVGLLCHFKCIFDFNAPRARMTCITSISQFSELKGHHA</sequence>
<protein>
    <submittedName>
        <fullName evidence="1">Uncharacterized protein</fullName>
    </submittedName>
</protein>
<dbReference type="AlphaFoldDB" id="A0A1Q8YJM3"/>
<evidence type="ECO:0000313" key="2">
    <source>
        <dbReference type="Proteomes" id="UP000185911"/>
    </source>
</evidence>
<evidence type="ECO:0000313" key="1">
    <source>
        <dbReference type="EMBL" id="OLP08100.1"/>
    </source>
</evidence>
<gene>
    <name evidence="1" type="ORF">BLL52_0388</name>
</gene>
<dbReference type="EMBL" id="MSYM01000005">
    <property type="protein sequence ID" value="OLP08100.1"/>
    <property type="molecule type" value="Genomic_DNA"/>
</dbReference>
<reference evidence="1 2" key="1">
    <citation type="submission" date="2017-01" db="EMBL/GenBank/DDBJ databases">
        <title>Genome sequence of Rhodoferax antarcticus ANT.BR, a psychrophilic purple nonsulfur bacterium from an Antarctic microbial mat.</title>
        <authorList>
            <person name="Baker J."/>
            <person name="Riester C."/>
            <person name="Skinner B."/>
            <person name="Newell A."/>
            <person name="Swingley W."/>
            <person name="Madigan M."/>
            <person name="Jung D."/>
            <person name="Asao M."/>
            <person name="Chen M."/>
            <person name="Loughlin P."/>
            <person name="Pan H."/>
            <person name="Lin S."/>
            <person name="Li N."/>
            <person name="Shaw J."/>
            <person name="Prado M."/>
            <person name="Sherman C."/>
            <person name="Li X."/>
            <person name="Tang J."/>
            <person name="Blankenship R."/>
            <person name="Zhao T."/>
            <person name="Touchman J."/>
            <person name="Sattley M."/>
        </authorList>
    </citation>
    <scope>NUCLEOTIDE SEQUENCE [LARGE SCALE GENOMIC DNA]</scope>
    <source>
        <strain evidence="1 2">ANT.BR</strain>
    </source>
</reference>
<accession>A0A1Q8YJM3</accession>
<organism evidence="1 2">
    <name type="scientific">Rhodoferax antarcticus ANT.BR</name>
    <dbReference type="NCBI Taxonomy" id="1111071"/>
    <lineage>
        <taxon>Bacteria</taxon>
        <taxon>Pseudomonadati</taxon>
        <taxon>Pseudomonadota</taxon>
        <taxon>Betaproteobacteria</taxon>
        <taxon>Burkholderiales</taxon>
        <taxon>Comamonadaceae</taxon>
        <taxon>Rhodoferax</taxon>
    </lineage>
</organism>
<comment type="caution">
    <text evidence="1">The sequence shown here is derived from an EMBL/GenBank/DDBJ whole genome shotgun (WGS) entry which is preliminary data.</text>
</comment>
<keyword evidence="2" id="KW-1185">Reference proteome</keyword>
<proteinExistence type="predicted"/>
<dbReference type="STRING" id="81479.RA876_16030"/>